<dbReference type="InterPro" id="IPR017938">
    <property type="entry name" value="Riboflavin_synthase-like_b-brl"/>
</dbReference>
<keyword evidence="6" id="KW-1185">Reference proteome</keyword>
<evidence type="ECO:0000259" key="4">
    <source>
        <dbReference type="PROSITE" id="PS51384"/>
    </source>
</evidence>
<proteinExistence type="predicted"/>
<dbReference type="InterPro" id="IPR001433">
    <property type="entry name" value="OxRdtase_FAD/NAD-bd"/>
</dbReference>
<dbReference type="PRINTS" id="PR00410">
    <property type="entry name" value="PHEHYDRXLASE"/>
</dbReference>
<evidence type="ECO:0000313" key="5">
    <source>
        <dbReference type="EMBL" id="WXB77633.1"/>
    </source>
</evidence>
<keyword evidence="2" id="KW-0001">2Fe-2S</keyword>
<evidence type="ECO:0000256" key="3">
    <source>
        <dbReference type="ARBA" id="ARBA00023014"/>
    </source>
</evidence>
<protein>
    <submittedName>
        <fullName evidence="5">FAD-binding oxidoreductase</fullName>
    </submittedName>
</protein>
<dbReference type="Pfam" id="PF00970">
    <property type="entry name" value="FAD_binding_6"/>
    <property type="match status" value="1"/>
</dbReference>
<dbReference type="InterPro" id="IPR050415">
    <property type="entry name" value="MRET"/>
</dbReference>
<dbReference type="PANTHER" id="PTHR47354">
    <property type="entry name" value="NADH OXIDOREDUCTASE HCR"/>
    <property type="match status" value="1"/>
</dbReference>
<dbReference type="PANTHER" id="PTHR47354:SF5">
    <property type="entry name" value="PROTEIN RFBI"/>
    <property type="match status" value="1"/>
</dbReference>
<sequence>MPLAPLPDQDVDVVLTGRRWCTPVVAGLTLRPLADRIDFAPGQYVLLQDEERLVPVRSYSVANAPREDGTLDILVTAVPGGATSTWLARDAAIGDRLLASGPYGTFVADPDHAGPTLYLAGGSGLAPALALIEAAVRDGGADDPMRRHTLVFSGRTAEDVIDHERLTRLAAEHPGLDYVRTLTRVPEGGAPPPLGRVPALLPSLVDDLAEHAVHVSGAPGFVDACTRAAQDLGARPGRLHTEEFYAEPIPWHGD</sequence>
<dbReference type="InterPro" id="IPR017927">
    <property type="entry name" value="FAD-bd_FR_type"/>
</dbReference>
<dbReference type="InterPro" id="IPR008333">
    <property type="entry name" value="Cbr1-like_FAD-bd_dom"/>
</dbReference>
<dbReference type="Gene3D" id="3.40.50.80">
    <property type="entry name" value="Nucleotide-binding domain of ferredoxin-NADP reductase (FNR) module"/>
    <property type="match status" value="1"/>
</dbReference>
<organism evidence="5 6">
    <name type="scientific">Janibacter alittae</name>
    <dbReference type="NCBI Taxonomy" id="3115209"/>
    <lineage>
        <taxon>Bacteria</taxon>
        <taxon>Bacillati</taxon>
        <taxon>Actinomycetota</taxon>
        <taxon>Actinomycetes</taxon>
        <taxon>Micrococcales</taxon>
        <taxon>Intrasporangiaceae</taxon>
        <taxon>Janibacter</taxon>
    </lineage>
</organism>
<reference evidence="5 6" key="1">
    <citation type="submission" date="2024-02" db="EMBL/GenBank/DDBJ databases">
        <title>Janibacter sp. nov., isolated from gut of marine sandworm.</title>
        <authorList>
            <person name="Kim B."/>
            <person name="Jun M.O."/>
            <person name="Shin N.-R."/>
        </authorList>
    </citation>
    <scope>NUCLEOTIDE SEQUENCE [LARGE SCALE GENOMIC DNA]</scope>
    <source>
        <strain evidence="5 6">A1S7</strain>
    </source>
</reference>
<keyword evidence="2" id="KW-0479">Metal-binding</keyword>
<dbReference type="PROSITE" id="PS51384">
    <property type="entry name" value="FAD_FR"/>
    <property type="match status" value="1"/>
</dbReference>
<feature type="domain" description="FAD-binding FR-type" evidence="4">
    <location>
        <begin position="8"/>
        <end position="109"/>
    </location>
</feature>
<evidence type="ECO:0000313" key="6">
    <source>
        <dbReference type="Proteomes" id="UP001382727"/>
    </source>
</evidence>
<accession>A0ABZ2MKT0</accession>
<dbReference type="Gene3D" id="2.40.30.10">
    <property type="entry name" value="Translation factors"/>
    <property type="match status" value="1"/>
</dbReference>
<dbReference type="SUPFAM" id="SSF52343">
    <property type="entry name" value="Ferredoxin reductase-like, C-terminal NADP-linked domain"/>
    <property type="match status" value="1"/>
</dbReference>
<dbReference type="EMBL" id="CP144913">
    <property type="protein sequence ID" value="WXB77633.1"/>
    <property type="molecule type" value="Genomic_DNA"/>
</dbReference>
<name>A0ABZ2MKT0_9MICO</name>
<gene>
    <name evidence="5" type="ORF">V1351_06060</name>
</gene>
<dbReference type="InterPro" id="IPR039261">
    <property type="entry name" value="FNR_nucleotide-bd"/>
</dbReference>
<keyword evidence="3" id="KW-0411">Iron-sulfur</keyword>
<evidence type="ECO:0000256" key="1">
    <source>
        <dbReference type="ARBA" id="ARBA00001974"/>
    </source>
</evidence>
<evidence type="ECO:0000256" key="2">
    <source>
        <dbReference type="ARBA" id="ARBA00022714"/>
    </source>
</evidence>
<comment type="cofactor">
    <cofactor evidence="1">
        <name>FAD</name>
        <dbReference type="ChEBI" id="CHEBI:57692"/>
    </cofactor>
</comment>
<dbReference type="Proteomes" id="UP001382727">
    <property type="component" value="Chromosome"/>
</dbReference>
<dbReference type="Pfam" id="PF00175">
    <property type="entry name" value="NAD_binding_1"/>
    <property type="match status" value="1"/>
</dbReference>
<keyword evidence="2" id="KW-0408">Iron</keyword>
<dbReference type="SUPFAM" id="SSF63380">
    <property type="entry name" value="Riboflavin synthase domain-like"/>
    <property type="match status" value="1"/>
</dbReference>
<dbReference type="RefSeq" id="WP_338751709.1">
    <property type="nucleotide sequence ID" value="NZ_CP144913.1"/>
</dbReference>